<feature type="region of interest" description="Disordered" evidence="9">
    <location>
        <begin position="369"/>
        <end position="404"/>
    </location>
</feature>
<organism evidence="12 13">
    <name type="scientific">Engystomops pustulosus</name>
    <name type="common">Tungara frog</name>
    <name type="synonym">Physalaemus pustulosus</name>
    <dbReference type="NCBI Taxonomy" id="76066"/>
    <lineage>
        <taxon>Eukaryota</taxon>
        <taxon>Metazoa</taxon>
        <taxon>Chordata</taxon>
        <taxon>Craniata</taxon>
        <taxon>Vertebrata</taxon>
        <taxon>Euteleostomi</taxon>
        <taxon>Amphibia</taxon>
        <taxon>Batrachia</taxon>
        <taxon>Anura</taxon>
        <taxon>Neobatrachia</taxon>
        <taxon>Hyloidea</taxon>
        <taxon>Leptodactylidae</taxon>
        <taxon>Leiuperinae</taxon>
        <taxon>Engystomops</taxon>
    </lineage>
</organism>
<feature type="domain" description="IPT/TIG" evidence="10">
    <location>
        <begin position="8"/>
        <end position="90"/>
    </location>
</feature>
<accession>A0AAV7BGD4</accession>
<dbReference type="InterPro" id="IPR039481">
    <property type="entry name" value="EXOC2/Sec5_N_dom"/>
</dbReference>
<dbReference type="PANTHER" id="PTHR13043:SF1">
    <property type="entry name" value="EXOCYST COMPLEX COMPONENT 2"/>
    <property type="match status" value="1"/>
</dbReference>
<feature type="compositionally biased region" description="Polar residues" evidence="9">
    <location>
        <begin position="381"/>
        <end position="400"/>
    </location>
</feature>
<protein>
    <recommendedName>
        <fullName evidence="3 8">Exocyst complex component 2</fullName>
    </recommendedName>
</protein>
<dbReference type="InterPro" id="IPR014756">
    <property type="entry name" value="Ig_E-set"/>
</dbReference>
<evidence type="ECO:0000256" key="3">
    <source>
        <dbReference type="ARBA" id="ARBA00017526"/>
    </source>
</evidence>
<evidence type="ECO:0000256" key="1">
    <source>
        <dbReference type="ARBA" id="ARBA00002660"/>
    </source>
</evidence>
<evidence type="ECO:0000259" key="11">
    <source>
        <dbReference type="Pfam" id="PF15469"/>
    </source>
</evidence>
<keyword evidence="13" id="KW-1185">Reference proteome</keyword>
<comment type="function">
    <text evidence="1 8">Component of the exocyst complex involved in the docking of exocytic vesicles with fusion sites on the plasma membrane.</text>
</comment>
<evidence type="ECO:0000256" key="4">
    <source>
        <dbReference type="ARBA" id="ARBA00022448"/>
    </source>
</evidence>
<evidence type="ECO:0000313" key="12">
    <source>
        <dbReference type="EMBL" id="KAG8571575.1"/>
    </source>
</evidence>
<gene>
    <name evidence="12" type="ORF">GDO81_011705</name>
</gene>
<comment type="caution">
    <text evidence="12">The sequence shown here is derived from an EMBL/GenBank/DDBJ whole genome shotgun (WGS) entry which is preliminary data.</text>
</comment>
<comment type="subunit">
    <text evidence="8">Component of the exocyst complex.</text>
</comment>
<dbReference type="GO" id="GO:0015031">
    <property type="term" value="P:protein transport"/>
    <property type="evidence" value="ECO:0007669"/>
    <property type="project" value="UniProtKB-KW"/>
</dbReference>
<feature type="domain" description="Exocyst complex component EXOC2/Sec5 N-terminal" evidence="11">
    <location>
        <begin position="141"/>
        <end position="641"/>
    </location>
</feature>
<dbReference type="GO" id="GO:0000145">
    <property type="term" value="C:exocyst"/>
    <property type="evidence" value="ECO:0007669"/>
    <property type="project" value="UniProtKB-UniRule"/>
</dbReference>
<dbReference type="SUPFAM" id="SSF81296">
    <property type="entry name" value="E set domains"/>
    <property type="match status" value="1"/>
</dbReference>
<dbReference type="PANTHER" id="PTHR13043">
    <property type="entry name" value="EXOCYST COMPLEX COMPONENT SEC5"/>
    <property type="match status" value="1"/>
</dbReference>
<dbReference type="CDD" id="cd00603">
    <property type="entry name" value="IPT_PCSR"/>
    <property type="match status" value="1"/>
</dbReference>
<proteinExistence type="inferred from homology"/>
<dbReference type="Proteomes" id="UP000824782">
    <property type="component" value="Unassembled WGS sequence"/>
</dbReference>
<reference evidence="12" key="1">
    <citation type="thesis" date="2020" institute="ProQuest LLC" country="789 East Eisenhower Parkway, Ann Arbor, MI, USA">
        <title>Comparative Genomics and Chromosome Evolution.</title>
        <authorList>
            <person name="Mudd A.B."/>
        </authorList>
    </citation>
    <scope>NUCLEOTIDE SEQUENCE</scope>
    <source>
        <strain evidence="12">237g6f4</strain>
        <tissue evidence="12">Blood</tissue>
    </source>
</reference>
<dbReference type="InterPro" id="IPR029175">
    <property type="entry name" value="EXOC2/Sec5"/>
</dbReference>
<dbReference type="GO" id="GO:0006893">
    <property type="term" value="P:Golgi to plasma membrane transport"/>
    <property type="evidence" value="ECO:0007669"/>
    <property type="project" value="UniProtKB-UniRule"/>
</dbReference>
<sequence>MSRVRQPPLVTGISPKEGTPWTKVTIRGENLGTGPSDLIGLTICGHNCLLTAEWISASKIVCRVGQDKNDKGDIIVTTKSGGKGTSTVFFKLVKPDKIGILDRSAVWVEELNYYDLRTDRNKGISPLSQRPANPLGIDIESFEQLKIAANNLKKQASKKNEGNVAYVKGGLSTFFEAQDALAAIHQKLETDGTEKVEGSMTQKLEKVLKSASTTADTLFQEVLGRKDKADSTRNALNVLQRFKFLFNLPLNIERNIQKGDYDVVINDYEKAKSLFGKTEVEVFKKVYAEVETRIEALRKLLLDKLLETPSTLHDQKRYIRYLSELHAPGDPAWQCIGAQHKWILQLMHSCKDGYVKELKGSSILQSPMLDVDSEGRPSPITRLSQTASLKRGSSFQSGRSDSWKYKTPPQAEFVEKLTKVVVSQLPNFWKLWISYVNGSLFSETAEKSGQMEKYRKNVKQKPNDFKKMIQEVMQCLVKLIRGALLPNTLSQEDVMIYGGWGSKAELSGPWLAHVVQTVRHTYESLTSLEIPNDILQSIQDLILDLRETCVKVTLQHTAEEVKKLADKEDWVVDNEGLTTLPSQFEQSVTQALQSLKGVIECKPAEASIFQHQKTQDNVCILCINIIQAFISTLEYLSNKPEGDVDTMHVSADISSPDLFRSLNEEPTISSVRYLFAVFSVSGYNNLYICPSKVLPLLFLPNAKPQQEAVEIEQF</sequence>
<evidence type="ECO:0000256" key="7">
    <source>
        <dbReference type="ARBA" id="ARBA00062534"/>
    </source>
</evidence>
<dbReference type="InterPro" id="IPR013783">
    <property type="entry name" value="Ig-like_fold"/>
</dbReference>
<evidence type="ECO:0000256" key="8">
    <source>
        <dbReference type="RuleBase" id="RU365069"/>
    </source>
</evidence>
<dbReference type="GO" id="GO:0006887">
    <property type="term" value="P:exocytosis"/>
    <property type="evidence" value="ECO:0007669"/>
    <property type="project" value="UniProtKB-KW"/>
</dbReference>
<evidence type="ECO:0000256" key="6">
    <source>
        <dbReference type="ARBA" id="ARBA00022927"/>
    </source>
</evidence>
<keyword evidence="5 8" id="KW-0268">Exocytosis</keyword>
<keyword evidence="6 8" id="KW-0653">Protein transport</keyword>
<dbReference type="AlphaFoldDB" id="A0AAV7BGD4"/>
<dbReference type="Gene3D" id="2.60.40.10">
    <property type="entry name" value="Immunoglobulins"/>
    <property type="match status" value="1"/>
</dbReference>
<comment type="similarity">
    <text evidence="2 8">Belongs to the SEC5 family.</text>
</comment>
<evidence type="ECO:0000256" key="2">
    <source>
        <dbReference type="ARBA" id="ARBA00010578"/>
    </source>
</evidence>
<comment type="subunit">
    <text evidence="7">The exocyst complex is composed of EXOC1, EXOC2, EXOC3, EXOC4, EXOC5, EXOC6, EXOC7 and EXOC8. Interacts with EXOC3L1. Interacts with GNEFR/DELGEF; this interaction occurs only in the presence of magnesium or manganese and is stimulated by dCTP or GTP. Interacts with RALA and RALB. Interacts with ARL13B; regulates ARL13B localization to the cilium membrane.</text>
</comment>
<evidence type="ECO:0000256" key="5">
    <source>
        <dbReference type="ARBA" id="ARBA00022483"/>
    </source>
</evidence>
<evidence type="ECO:0000259" key="10">
    <source>
        <dbReference type="Pfam" id="PF01833"/>
    </source>
</evidence>
<evidence type="ECO:0000256" key="9">
    <source>
        <dbReference type="SAM" id="MobiDB-lite"/>
    </source>
</evidence>
<dbReference type="Pfam" id="PF01833">
    <property type="entry name" value="TIG"/>
    <property type="match status" value="1"/>
</dbReference>
<dbReference type="EMBL" id="WNYA01000005">
    <property type="protein sequence ID" value="KAG8571575.1"/>
    <property type="molecule type" value="Genomic_DNA"/>
</dbReference>
<keyword evidence="4 8" id="KW-0813">Transport</keyword>
<name>A0AAV7BGD4_ENGPU</name>
<dbReference type="InterPro" id="IPR002909">
    <property type="entry name" value="IPT_dom"/>
</dbReference>
<dbReference type="FunFam" id="2.60.40.10:FF:000196">
    <property type="entry name" value="Exocyst complex component 2"/>
    <property type="match status" value="1"/>
</dbReference>
<evidence type="ECO:0000313" key="13">
    <source>
        <dbReference type="Proteomes" id="UP000824782"/>
    </source>
</evidence>
<dbReference type="Pfam" id="PF15469">
    <property type="entry name" value="Sec5"/>
    <property type="match status" value="1"/>
</dbReference>